<reference evidence="1 2" key="1">
    <citation type="submission" date="2011-04" db="EMBL/GenBank/DDBJ databases">
        <title>The Genome Sequence of Dysgonomonas mossii DSM 22836.</title>
        <authorList>
            <consortium name="The Broad Institute Genome Sequencing Platform"/>
            <person name="Earl A."/>
            <person name="Ward D."/>
            <person name="Feldgarden M."/>
            <person name="Gevers D."/>
            <person name="Pudlo N."/>
            <person name="Martens E."/>
            <person name="Allen-Vercoe E."/>
            <person name="Young S.K."/>
            <person name="Zeng Q."/>
            <person name="Gargeya S."/>
            <person name="Fitzgerald M."/>
            <person name="Haas B."/>
            <person name="Abouelleil A."/>
            <person name="Alvarado L."/>
            <person name="Arachchi H.M."/>
            <person name="Berlin A."/>
            <person name="Brown A."/>
            <person name="Chapman S.B."/>
            <person name="Chen Z."/>
            <person name="Dunbar C."/>
            <person name="Freedman E."/>
            <person name="Gearin G."/>
            <person name="Gellesch M."/>
            <person name="Goldberg J."/>
            <person name="Griggs A."/>
            <person name="Gujja S."/>
            <person name="Heiman D."/>
            <person name="Howarth C."/>
            <person name="Larson L."/>
            <person name="Lui A."/>
            <person name="MacDonald P.J.P."/>
            <person name="Mehta T."/>
            <person name="Montmayeur A."/>
            <person name="Murphy C."/>
            <person name="Neiman D."/>
            <person name="Pearson M."/>
            <person name="Priest M."/>
            <person name="Roberts A."/>
            <person name="Saif S."/>
            <person name="Shea T."/>
            <person name="Shenoy N."/>
            <person name="Sisk P."/>
            <person name="Stolte C."/>
            <person name="Sykes S."/>
            <person name="Yandava C."/>
            <person name="Wortman J."/>
            <person name="Nusbaum C."/>
            <person name="Birren B."/>
        </authorList>
    </citation>
    <scope>NUCLEOTIDE SEQUENCE [LARGE SCALE GENOMIC DNA]</scope>
    <source>
        <strain evidence="1 2">DSM 22836</strain>
    </source>
</reference>
<dbReference type="AlphaFoldDB" id="F8X582"/>
<dbReference type="HOGENOM" id="CLU_1783803_0_0_10"/>
<dbReference type="STRING" id="742767.HMPREF9456_03391"/>
<evidence type="ECO:0000313" key="2">
    <source>
        <dbReference type="Proteomes" id="UP000006420"/>
    </source>
</evidence>
<dbReference type="Proteomes" id="UP000006420">
    <property type="component" value="Unassembled WGS sequence"/>
</dbReference>
<dbReference type="EMBL" id="ADLW01000022">
    <property type="protein sequence ID" value="EGK04688.1"/>
    <property type="molecule type" value="Genomic_DNA"/>
</dbReference>
<proteinExistence type="predicted"/>
<accession>F8X582</accession>
<name>F8X582_9BACT</name>
<comment type="caution">
    <text evidence="1">The sequence shown here is derived from an EMBL/GenBank/DDBJ whole genome shotgun (WGS) entry which is preliminary data.</text>
</comment>
<dbReference type="RefSeq" id="WP_006844757.1">
    <property type="nucleotide sequence ID" value="NZ_AQWJ01000031.1"/>
</dbReference>
<protein>
    <submittedName>
        <fullName evidence="1">Uncharacterized protein</fullName>
    </submittedName>
</protein>
<sequence length="145" mass="16719">MKLNISHLYPYLPYGMKWKFDGEDLTHDVVGLDITNRGVKLVSPYNDYGDCEISSGKPILLPISSLYTEMEDGKVPAIELAKIANPKTTWTLQPDCNFPLSNIGELFAWTIDENEFYFHLEWKDYSKHYFNQLGCFIQSQAVTNR</sequence>
<evidence type="ECO:0000313" key="1">
    <source>
        <dbReference type="EMBL" id="EGK04688.1"/>
    </source>
</evidence>
<dbReference type="GeneID" id="78083979"/>
<keyword evidence="2" id="KW-1185">Reference proteome</keyword>
<organism evidence="1 2">
    <name type="scientific">Dysgonomonas mossii DSM 22836</name>
    <dbReference type="NCBI Taxonomy" id="742767"/>
    <lineage>
        <taxon>Bacteria</taxon>
        <taxon>Pseudomonadati</taxon>
        <taxon>Bacteroidota</taxon>
        <taxon>Bacteroidia</taxon>
        <taxon>Bacteroidales</taxon>
        <taxon>Dysgonomonadaceae</taxon>
        <taxon>Dysgonomonas</taxon>
    </lineage>
</organism>
<dbReference type="OrthoDB" id="1262555at2"/>
<gene>
    <name evidence="1" type="ORF">HMPREF9456_03391</name>
</gene>